<keyword evidence="4 11" id="KW-0812">Transmembrane</keyword>
<keyword evidence="3" id="KW-0813">Transport</keyword>
<dbReference type="NCBIfam" id="TIGR00956">
    <property type="entry name" value="3a01205"/>
    <property type="match status" value="1"/>
</dbReference>
<feature type="transmembrane region" description="Helical" evidence="11">
    <location>
        <begin position="1280"/>
        <end position="1307"/>
    </location>
</feature>
<feature type="transmembrane region" description="Helical" evidence="11">
    <location>
        <begin position="1206"/>
        <end position="1225"/>
    </location>
</feature>
<dbReference type="Proteomes" id="UP000290900">
    <property type="component" value="Unassembled WGS sequence"/>
</dbReference>
<dbReference type="GO" id="GO:0005524">
    <property type="term" value="F:ATP binding"/>
    <property type="evidence" value="ECO:0007669"/>
    <property type="project" value="UniProtKB-KW"/>
</dbReference>
<dbReference type="Gene3D" id="3.40.50.300">
    <property type="entry name" value="P-loop containing nucleotide triphosphate hydrolases"/>
    <property type="match status" value="2"/>
</dbReference>
<feature type="domain" description="ABC transporter" evidence="12">
    <location>
        <begin position="163"/>
        <end position="419"/>
    </location>
</feature>
<evidence type="ECO:0000313" key="14">
    <source>
        <dbReference type="Proteomes" id="UP000290900"/>
    </source>
</evidence>
<dbReference type="InterPro" id="IPR029481">
    <property type="entry name" value="ABC_trans_N"/>
</dbReference>
<keyword evidence="5" id="KW-0677">Repeat</keyword>
<proteinExistence type="inferred from homology"/>
<sequence>MSDTEPYVGDRISVHDSDSAQSDSQPYEGFDDGAERAVRGLAREISRQSRFSTEGGELSPSTTGGVGTGTARSELLRTITSMSQVHGVVPYDITENGGIDPRLDPDSDKFDSRFWVKNMRKMLDSDLGYYRPTSLGVAYKNLCAKGISSDADFQPTVANIVYKQARDAYFKYFRSHDESRYFDILKPMDALIEPGTVTVVLGRPGAGCSTLLRTIACQTYGFKVDPASVISYDGLTPKDIEKHYRGEVVYSAETDSHFPHLTVGQTLEFAASLRTPENRPAGITREQYAKHMTKVFMATYGLSHTFNTKVGNDFIRGVSGGERKRVSIAEVSLCGSNLQCWDNATRGLDAATALEFVKALKVSAALLDTNALIAIYQCSQDAYDLFDNVILLYEGRQIYYGAGTEAKQYFERMGYSCPQRQTTADFLTSITSPAERRARKGWENKVPRTPEEFEAYWRKSPEYTELINKIDSYFERCHELNTKERYHEAHVAKQSKHSNPKSPFRVSYSMQIKSIMRRNVYRFQGDPSITVFAVVANTIMGLILSSLFYNLPSTTGAFYYRTAALFFAVLFNAFSSLNEVMGLYEARDIVEKHKKYALYHPSADAFASVITELFPKILTCIAFNLIYYFMVNFRRDPGHFFFYLLLNFVATLLMSNIFRSIGSYYRTLSESMTPSAIILLALVIYTGFVLPTPSMHGWSRWINYLDPIAYVFEALVANEFSGQEYKCSSFVPAYDDAPMANKVCPVVSALPGQEYVSGSAYIYDSFRYTASHKWRDFGIAVSFAVFFLFVYLLLVETNRGAMQKGEIIVFQRSTLKKLKKENKLAEIVPNDDIEAGYSSGEKPAGIKEETESGETDDGVGKLIAGKDIFHWRDVCYEVQIKSETRRILEHVDGWVKPGTLTALMGASGAGKTTLLDVLANRVTMGVVSGQMFVNGRLRDESFQRSTGYVQQQDLHLQTTTVREALRFSAYLRQPQSVSREEKEDYVENVIRILEMEKYADAIVGVAGEGLNVEQRKRLTIGVELAAKPKLLLFLDEPTSGLDSQTAWSICQLMRKLANNGQAILCTIHQPSAILMQEFDRLLFLAKGGRTVYFGDLGKNCQTLINYFESHGAASCPASANPAEWMLEVIGAAPGSHALQDYHEVWIESDERKAVRAELQEMEEKLVEKPVDDSKEAKREFASDLWLQYVCVTKRVFQQYWRTPSYIWAKLLLTVLTSLFNGFSFFKAGTSLQGMQNQMLAIFMFTIVLGTLINQMLPQFVYQRDLYEVRERPSKTFSWKVFLAAQVSVEIPWNVLMGTIGYFCWYYAIGFYENTIETHTTAERGALIWLLIITFFVYAGTLGQATIAGVQQKENAAHISMLLFTMGLNFCGVLYYPTGFWSFMYRVSPFTYWVSSMLSTGIGRSAVHCLPNELVSFPPPEGMTCGAYMEKYISAAGGYLEDSNATQTCEFCSLSSTDTYLASLHISYDNRWRDWGIFFCYVVINELFMLSLYWLVRVPKKNDRVKDESQLKSVAEKPVNELPEEK</sequence>
<dbReference type="GO" id="GO:0016020">
    <property type="term" value="C:membrane"/>
    <property type="evidence" value="ECO:0007669"/>
    <property type="project" value="UniProtKB-SubCell"/>
</dbReference>
<accession>A0A448YHC4</accession>
<dbReference type="InterPro" id="IPR010929">
    <property type="entry name" value="PDR_CDR_ABC"/>
</dbReference>
<evidence type="ECO:0000256" key="5">
    <source>
        <dbReference type="ARBA" id="ARBA00022737"/>
    </source>
</evidence>
<dbReference type="InterPro" id="IPR013525">
    <property type="entry name" value="ABC2_TM"/>
</dbReference>
<evidence type="ECO:0000256" key="8">
    <source>
        <dbReference type="ARBA" id="ARBA00022989"/>
    </source>
</evidence>
<keyword evidence="8 11" id="KW-1133">Transmembrane helix</keyword>
<dbReference type="OrthoDB" id="245989at2759"/>
<dbReference type="InterPro" id="IPR003439">
    <property type="entry name" value="ABC_transporter-like_ATP-bd"/>
</dbReference>
<evidence type="ECO:0000256" key="7">
    <source>
        <dbReference type="ARBA" id="ARBA00022840"/>
    </source>
</evidence>
<dbReference type="InterPro" id="IPR005285">
    <property type="entry name" value="Drug-R_PDR/CDR"/>
</dbReference>
<dbReference type="FunCoup" id="A0A448YHC4">
    <property type="interactions" value="430"/>
</dbReference>
<dbReference type="SMART" id="SM00382">
    <property type="entry name" value="AAA"/>
    <property type="match status" value="2"/>
</dbReference>
<dbReference type="PROSITE" id="PS50893">
    <property type="entry name" value="ABC_TRANSPORTER_2"/>
    <property type="match status" value="2"/>
</dbReference>
<organism evidence="13 14">
    <name type="scientific">Brettanomyces naardenensis</name>
    <name type="common">Yeast</name>
    <dbReference type="NCBI Taxonomy" id="13370"/>
    <lineage>
        <taxon>Eukaryota</taxon>
        <taxon>Fungi</taxon>
        <taxon>Dikarya</taxon>
        <taxon>Ascomycota</taxon>
        <taxon>Saccharomycotina</taxon>
        <taxon>Pichiomycetes</taxon>
        <taxon>Pichiales</taxon>
        <taxon>Pichiaceae</taxon>
        <taxon>Brettanomyces</taxon>
    </lineage>
</organism>
<evidence type="ECO:0000313" key="13">
    <source>
        <dbReference type="EMBL" id="VEU20288.1"/>
    </source>
</evidence>
<feature type="compositionally biased region" description="Basic and acidic residues" evidence="10">
    <location>
        <begin position="33"/>
        <end position="47"/>
    </location>
</feature>
<feature type="transmembrane region" description="Helical" evidence="11">
    <location>
        <begin position="1361"/>
        <end position="1383"/>
    </location>
</feature>
<protein>
    <submittedName>
        <fullName evidence="13">DEKNAAC101162</fullName>
    </submittedName>
</protein>
<evidence type="ECO:0000256" key="9">
    <source>
        <dbReference type="ARBA" id="ARBA00023136"/>
    </source>
</evidence>
<evidence type="ECO:0000256" key="6">
    <source>
        <dbReference type="ARBA" id="ARBA00022741"/>
    </source>
</evidence>
<dbReference type="GO" id="GO:0016887">
    <property type="term" value="F:ATP hydrolysis activity"/>
    <property type="evidence" value="ECO:0007669"/>
    <property type="project" value="InterPro"/>
</dbReference>
<feature type="transmembrane region" description="Helical" evidence="11">
    <location>
        <begin position="777"/>
        <end position="795"/>
    </location>
</feature>
<evidence type="ECO:0000259" key="12">
    <source>
        <dbReference type="PROSITE" id="PS50893"/>
    </source>
</evidence>
<feature type="transmembrane region" description="Helical" evidence="11">
    <location>
        <begin position="605"/>
        <end position="628"/>
    </location>
</feature>
<gene>
    <name evidence="13" type="ORF">BRENAR_LOCUS1023</name>
</gene>
<feature type="region of interest" description="Disordered" evidence="10">
    <location>
        <begin position="835"/>
        <end position="856"/>
    </location>
</feature>
<dbReference type="InterPro" id="IPR034001">
    <property type="entry name" value="ABCG_PDR_1"/>
</dbReference>
<dbReference type="InterPro" id="IPR043926">
    <property type="entry name" value="ABCG_dom"/>
</dbReference>
<feature type="transmembrane region" description="Helical" evidence="11">
    <location>
        <begin position="1474"/>
        <end position="1495"/>
    </location>
</feature>
<feature type="transmembrane region" description="Helical" evidence="11">
    <location>
        <begin position="563"/>
        <end position="584"/>
    </location>
</feature>
<evidence type="ECO:0000256" key="11">
    <source>
        <dbReference type="SAM" id="Phobius"/>
    </source>
</evidence>
<name>A0A448YHC4_BRENA</name>
<keyword evidence="7" id="KW-0067">ATP-binding</keyword>
<feature type="region of interest" description="Disordered" evidence="10">
    <location>
        <begin position="1"/>
        <end position="69"/>
    </location>
</feature>
<dbReference type="GO" id="GO:0140359">
    <property type="term" value="F:ABC-type transporter activity"/>
    <property type="evidence" value="ECO:0007669"/>
    <property type="project" value="InterPro"/>
</dbReference>
<feature type="domain" description="ABC transporter" evidence="12">
    <location>
        <begin position="869"/>
        <end position="1112"/>
    </location>
</feature>
<evidence type="ECO:0000256" key="2">
    <source>
        <dbReference type="ARBA" id="ARBA00006012"/>
    </source>
</evidence>
<dbReference type="EMBL" id="CAACVR010000003">
    <property type="protein sequence ID" value="VEU20288.1"/>
    <property type="molecule type" value="Genomic_DNA"/>
</dbReference>
<dbReference type="Pfam" id="PF19055">
    <property type="entry name" value="ABC2_membrane_7"/>
    <property type="match status" value="1"/>
</dbReference>
<keyword evidence="6" id="KW-0547">Nucleotide-binding</keyword>
<comment type="similarity">
    <text evidence="2">Belongs to the ABC transporter superfamily. ABCG family. PDR (TC 3.A.1.205) subfamily.</text>
</comment>
<feature type="region of interest" description="Disordered" evidence="10">
    <location>
        <begin position="1505"/>
        <end position="1525"/>
    </location>
</feature>
<dbReference type="GO" id="GO:1990961">
    <property type="term" value="P:xenobiotic detoxification by transmembrane export across the plasma membrane"/>
    <property type="evidence" value="ECO:0007669"/>
    <property type="project" value="InterPro"/>
</dbReference>
<keyword evidence="14" id="KW-1185">Reference proteome</keyword>
<dbReference type="InterPro" id="IPR017871">
    <property type="entry name" value="ABC_transporter-like_CS"/>
</dbReference>
<dbReference type="Pfam" id="PF00005">
    <property type="entry name" value="ABC_tran"/>
    <property type="match status" value="2"/>
</dbReference>
<feature type="transmembrane region" description="Helical" evidence="11">
    <location>
        <begin position="671"/>
        <end position="690"/>
    </location>
</feature>
<evidence type="ECO:0000256" key="4">
    <source>
        <dbReference type="ARBA" id="ARBA00022692"/>
    </source>
</evidence>
<dbReference type="Pfam" id="PF14510">
    <property type="entry name" value="ABC_trans_N"/>
    <property type="match status" value="1"/>
</dbReference>
<dbReference type="CDD" id="cd03232">
    <property type="entry name" value="ABCG_PDR_domain2"/>
    <property type="match status" value="1"/>
</dbReference>
<feature type="transmembrane region" description="Helical" evidence="11">
    <location>
        <begin position="1327"/>
        <end position="1349"/>
    </location>
</feature>
<reference evidence="13 14" key="1">
    <citation type="submission" date="2018-12" db="EMBL/GenBank/DDBJ databases">
        <authorList>
            <person name="Tiukova I."/>
            <person name="Dainat J."/>
        </authorList>
    </citation>
    <scope>NUCLEOTIDE SEQUENCE [LARGE SCALE GENOMIC DNA]</scope>
</reference>
<dbReference type="Pfam" id="PF06422">
    <property type="entry name" value="PDR_CDR"/>
    <property type="match status" value="1"/>
</dbReference>
<dbReference type="PANTHER" id="PTHR19241">
    <property type="entry name" value="ATP-BINDING CASSETTE TRANSPORTER"/>
    <property type="match status" value="1"/>
</dbReference>
<evidence type="ECO:0000256" key="3">
    <source>
        <dbReference type="ARBA" id="ARBA00022448"/>
    </source>
</evidence>
<dbReference type="PROSITE" id="PS00211">
    <property type="entry name" value="ABC_TRANSPORTER_1"/>
    <property type="match status" value="1"/>
</dbReference>
<feature type="transmembrane region" description="Helical" evidence="11">
    <location>
        <begin position="640"/>
        <end position="659"/>
    </location>
</feature>
<keyword evidence="9 11" id="KW-0472">Membrane</keyword>
<evidence type="ECO:0000256" key="10">
    <source>
        <dbReference type="SAM" id="MobiDB-lite"/>
    </source>
</evidence>
<feature type="transmembrane region" description="Helical" evidence="11">
    <location>
        <begin position="1237"/>
        <end position="1260"/>
    </location>
</feature>
<dbReference type="FunFam" id="3.40.50.300:FF:000054">
    <property type="entry name" value="ABC multidrug transporter atrF"/>
    <property type="match status" value="1"/>
</dbReference>
<feature type="transmembrane region" description="Helical" evidence="11">
    <location>
        <begin position="529"/>
        <end position="551"/>
    </location>
</feature>
<dbReference type="InterPro" id="IPR034003">
    <property type="entry name" value="ABCG_PDR_2"/>
</dbReference>
<comment type="subcellular location">
    <subcellularLocation>
        <location evidence="1">Membrane</location>
        <topology evidence="1">Multi-pass membrane protein</topology>
    </subcellularLocation>
</comment>
<dbReference type="SUPFAM" id="SSF52540">
    <property type="entry name" value="P-loop containing nucleoside triphosphate hydrolases"/>
    <property type="match status" value="2"/>
</dbReference>
<dbReference type="STRING" id="13370.A0A448YHC4"/>
<dbReference type="CDD" id="cd03233">
    <property type="entry name" value="ABCG_PDR_domain1"/>
    <property type="match status" value="1"/>
</dbReference>
<dbReference type="InParanoid" id="A0A448YHC4"/>
<dbReference type="InterPro" id="IPR003593">
    <property type="entry name" value="AAA+_ATPase"/>
</dbReference>
<dbReference type="Pfam" id="PF01061">
    <property type="entry name" value="ABC2_membrane"/>
    <property type="match status" value="2"/>
</dbReference>
<evidence type="ECO:0000256" key="1">
    <source>
        <dbReference type="ARBA" id="ARBA00004141"/>
    </source>
</evidence>
<dbReference type="InterPro" id="IPR027417">
    <property type="entry name" value="P-loop_NTPase"/>
</dbReference>